<evidence type="ECO:0000256" key="4">
    <source>
        <dbReference type="ARBA" id="ARBA00023204"/>
    </source>
</evidence>
<keyword evidence="4" id="KW-0234">DNA repair</keyword>
<gene>
    <name evidence="8" type="ORF">RFI_10646</name>
</gene>
<comment type="caution">
    <text evidence="8">The sequence shown here is derived from an EMBL/GenBank/DDBJ whole genome shotgun (WGS) entry which is preliminary data.</text>
</comment>
<feature type="compositionally biased region" description="Acidic residues" evidence="6">
    <location>
        <begin position="45"/>
        <end position="68"/>
    </location>
</feature>
<evidence type="ECO:0000256" key="5">
    <source>
        <dbReference type="ARBA" id="ARBA00023242"/>
    </source>
</evidence>
<evidence type="ECO:0000256" key="6">
    <source>
        <dbReference type="SAM" id="MobiDB-lite"/>
    </source>
</evidence>
<dbReference type="InterPro" id="IPR031099">
    <property type="entry name" value="BRCA1-associated"/>
</dbReference>
<evidence type="ECO:0000313" key="9">
    <source>
        <dbReference type="Proteomes" id="UP000023152"/>
    </source>
</evidence>
<dbReference type="GO" id="GO:0004842">
    <property type="term" value="F:ubiquitin-protein transferase activity"/>
    <property type="evidence" value="ECO:0007669"/>
    <property type="project" value="TreeGrafter"/>
</dbReference>
<feature type="compositionally biased region" description="Polar residues" evidence="6">
    <location>
        <begin position="143"/>
        <end position="152"/>
    </location>
</feature>
<dbReference type="Proteomes" id="UP000023152">
    <property type="component" value="Unassembled WGS sequence"/>
</dbReference>
<keyword evidence="5" id="KW-0539">Nucleus</keyword>
<dbReference type="EMBL" id="ASPP01007842">
    <property type="protein sequence ID" value="ETO26492.1"/>
    <property type="molecule type" value="Genomic_DNA"/>
</dbReference>
<feature type="non-terminal residue" evidence="8">
    <location>
        <position position="1"/>
    </location>
</feature>
<dbReference type="AlphaFoldDB" id="X6NM86"/>
<dbReference type="GO" id="GO:0000724">
    <property type="term" value="P:double-strand break repair via homologous recombination"/>
    <property type="evidence" value="ECO:0007669"/>
    <property type="project" value="TreeGrafter"/>
</dbReference>
<evidence type="ECO:0000313" key="8">
    <source>
        <dbReference type="EMBL" id="ETO26492.1"/>
    </source>
</evidence>
<dbReference type="InterPro" id="IPR036420">
    <property type="entry name" value="BRCT_dom_sf"/>
</dbReference>
<dbReference type="GO" id="GO:0005634">
    <property type="term" value="C:nucleus"/>
    <property type="evidence" value="ECO:0007669"/>
    <property type="project" value="UniProtKB-SubCell"/>
</dbReference>
<comment type="subcellular location">
    <subcellularLocation>
        <location evidence="1">Nucleus</location>
    </subcellularLocation>
</comment>
<organism evidence="8 9">
    <name type="scientific">Reticulomyxa filosa</name>
    <dbReference type="NCBI Taxonomy" id="46433"/>
    <lineage>
        <taxon>Eukaryota</taxon>
        <taxon>Sar</taxon>
        <taxon>Rhizaria</taxon>
        <taxon>Retaria</taxon>
        <taxon>Foraminifera</taxon>
        <taxon>Monothalamids</taxon>
        <taxon>Reticulomyxidae</taxon>
        <taxon>Reticulomyxa</taxon>
    </lineage>
</organism>
<keyword evidence="3" id="KW-0227">DNA damage</keyword>
<dbReference type="OrthoDB" id="6105938at2759"/>
<accession>X6NM86</accession>
<dbReference type="PROSITE" id="PS50172">
    <property type="entry name" value="BRCT"/>
    <property type="match status" value="1"/>
</dbReference>
<sequence>FEDESQCHTLCPTHWDEKKNRNLSKSKGKIKNTRKSKGRKVIVETESEEEEQEEEEEEEQEQEEESESEYQCSQGYDKDMSQDSSQNNVARNITIVGDPPNSRPKRSKARAASGSYCVDNDIHDNKNIPTASLSLDDDDDNKSPSAREQLELSTTSEPLVILCTKLSASQKQRIKEFKQMFINRVSVVTEWTEEVTHLITSATKEAGRILEIRTIKYFQAVVTGSWILCFDWVDECIEKRCLVSELLFEVRDLCFRILFCSFWKTFFLLAKGAAKKSREDHQKRHDRGLFKDCAVIIDKHFDKQMYNDLMGIFHAAGATILKSLPLKWKKEAENKEIDRDNSKSYAFVYDPKNAVLINKQIDFCRQFKILTLELEQVFDAISDYLSSLSKYCLLDVFTTNWQFNGDMSHVILRYLFMFFNNAMRKKKRINTLIFFSLIIELT</sequence>
<dbReference type="CDD" id="cd17734">
    <property type="entry name" value="BRCT_Bard1_rpt1"/>
    <property type="match status" value="1"/>
</dbReference>
<dbReference type="PANTHER" id="PTHR13763:SF0">
    <property type="entry name" value="BREAST CANCER TYPE 1 SUSCEPTIBILITY PROTEIN"/>
    <property type="match status" value="1"/>
</dbReference>
<evidence type="ECO:0000259" key="7">
    <source>
        <dbReference type="PROSITE" id="PS50172"/>
    </source>
</evidence>
<evidence type="ECO:0000256" key="1">
    <source>
        <dbReference type="ARBA" id="ARBA00004123"/>
    </source>
</evidence>
<protein>
    <recommendedName>
        <fullName evidence="7">BRCT domain-containing protein</fullName>
    </recommendedName>
</protein>
<proteinExistence type="predicted"/>
<dbReference type="InterPro" id="IPR001357">
    <property type="entry name" value="BRCT_dom"/>
</dbReference>
<reference evidence="8 9" key="1">
    <citation type="journal article" date="2013" name="Curr. Biol.">
        <title>The Genome of the Foraminiferan Reticulomyxa filosa.</title>
        <authorList>
            <person name="Glockner G."/>
            <person name="Hulsmann N."/>
            <person name="Schleicher M."/>
            <person name="Noegel A.A."/>
            <person name="Eichinger L."/>
            <person name="Gallinger C."/>
            <person name="Pawlowski J."/>
            <person name="Sierra R."/>
            <person name="Euteneuer U."/>
            <person name="Pillet L."/>
            <person name="Moustafa A."/>
            <person name="Platzer M."/>
            <person name="Groth M."/>
            <person name="Szafranski K."/>
            <person name="Schliwa M."/>
        </authorList>
    </citation>
    <scope>NUCLEOTIDE SEQUENCE [LARGE SCALE GENOMIC DNA]</scope>
</reference>
<keyword evidence="9" id="KW-1185">Reference proteome</keyword>
<feature type="region of interest" description="Disordered" evidence="6">
    <location>
        <begin position="19"/>
        <end position="152"/>
    </location>
</feature>
<dbReference type="Gene3D" id="3.40.50.10190">
    <property type="entry name" value="BRCT domain"/>
    <property type="match status" value="1"/>
</dbReference>
<dbReference type="GO" id="GO:0045944">
    <property type="term" value="P:positive regulation of transcription by RNA polymerase II"/>
    <property type="evidence" value="ECO:0007669"/>
    <property type="project" value="TreeGrafter"/>
</dbReference>
<dbReference type="SMART" id="SM00292">
    <property type="entry name" value="BRCT"/>
    <property type="match status" value="2"/>
</dbReference>
<dbReference type="PANTHER" id="PTHR13763">
    <property type="entry name" value="BREAST CANCER TYPE 1 SUSCEPTIBILITY PROTEIN BRCA1"/>
    <property type="match status" value="1"/>
</dbReference>
<dbReference type="SUPFAM" id="SSF52113">
    <property type="entry name" value="BRCT domain"/>
    <property type="match status" value="1"/>
</dbReference>
<keyword evidence="2" id="KW-0677">Repeat</keyword>
<name>X6NM86_RETFI</name>
<evidence type="ECO:0000256" key="3">
    <source>
        <dbReference type="ARBA" id="ARBA00022763"/>
    </source>
</evidence>
<dbReference type="Pfam" id="PF00533">
    <property type="entry name" value="BRCT"/>
    <property type="match status" value="1"/>
</dbReference>
<evidence type="ECO:0000256" key="2">
    <source>
        <dbReference type="ARBA" id="ARBA00022737"/>
    </source>
</evidence>
<feature type="compositionally biased region" description="Basic residues" evidence="6">
    <location>
        <begin position="21"/>
        <end position="40"/>
    </location>
</feature>
<feature type="compositionally biased region" description="Polar residues" evidence="6">
    <location>
        <begin position="82"/>
        <end position="91"/>
    </location>
</feature>
<feature type="domain" description="BRCT" evidence="7">
    <location>
        <begin position="186"/>
        <end position="250"/>
    </location>
</feature>